<protein>
    <submittedName>
        <fullName evidence="1">Uncharacterized protein</fullName>
    </submittedName>
</protein>
<comment type="caution">
    <text evidence="1">The sequence shown here is derived from an EMBL/GenBank/DDBJ whole genome shotgun (WGS) entry which is preliminary data.</text>
</comment>
<proteinExistence type="predicted"/>
<dbReference type="RefSeq" id="WP_160825762.1">
    <property type="nucleotide sequence ID" value="NZ_JBHSXE010000001.1"/>
</dbReference>
<keyword evidence="2" id="KW-1185">Reference proteome</keyword>
<dbReference type="Proteomes" id="UP001596380">
    <property type="component" value="Unassembled WGS sequence"/>
</dbReference>
<evidence type="ECO:0000313" key="1">
    <source>
        <dbReference type="EMBL" id="MFC6885261.1"/>
    </source>
</evidence>
<name>A0ABW2CXC3_9ACTN</name>
<gene>
    <name evidence="1" type="ORF">ACFQKB_36270</name>
</gene>
<organism evidence="1 2">
    <name type="scientific">Actinomadura yumaensis</name>
    <dbReference type="NCBI Taxonomy" id="111807"/>
    <lineage>
        <taxon>Bacteria</taxon>
        <taxon>Bacillati</taxon>
        <taxon>Actinomycetota</taxon>
        <taxon>Actinomycetes</taxon>
        <taxon>Streptosporangiales</taxon>
        <taxon>Thermomonosporaceae</taxon>
        <taxon>Actinomadura</taxon>
    </lineage>
</organism>
<reference evidence="2" key="1">
    <citation type="journal article" date="2019" name="Int. J. Syst. Evol. Microbiol.">
        <title>The Global Catalogue of Microorganisms (GCM) 10K type strain sequencing project: providing services to taxonomists for standard genome sequencing and annotation.</title>
        <authorList>
            <consortium name="The Broad Institute Genomics Platform"/>
            <consortium name="The Broad Institute Genome Sequencing Center for Infectious Disease"/>
            <person name="Wu L."/>
            <person name="Ma J."/>
        </authorList>
    </citation>
    <scope>NUCLEOTIDE SEQUENCE [LARGE SCALE GENOMIC DNA]</scope>
    <source>
        <strain evidence="2">JCM 3369</strain>
    </source>
</reference>
<evidence type="ECO:0000313" key="2">
    <source>
        <dbReference type="Proteomes" id="UP001596380"/>
    </source>
</evidence>
<sequence>MPSYSIGELYFDFAPLDDHRPTCSRAGTALWEVARLGRSRLRSQESGGDYTETTLRMLCRECGVVRLERGEGLIHELTNVAQIGYGGKPSRCAGLWLHPGPLFGYRELDELGPETFYATGSATAPTAREDVIGTVSWYKTERRATRWSAGYRLTEYGNAARVPNPNHFSSKTAAARWIAEQHAAELAAGKAAAAQGAP</sequence>
<dbReference type="EMBL" id="JBHSXS010000036">
    <property type="protein sequence ID" value="MFC6885261.1"/>
    <property type="molecule type" value="Genomic_DNA"/>
</dbReference>
<accession>A0ABW2CXC3</accession>